<evidence type="ECO:0000313" key="6">
    <source>
        <dbReference type="Ensembl" id="ENSPSIP00000006689.1"/>
    </source>
</evidence>
<dbReference type="AlphaFoldDB" id="K7FF79"/>
<keyword evidence="7" id="KW-1185">Reference proteome</keyword>
<dbReference type="InterPro" id="IPR049507">
    <property type="entry name" value="SHLD2_OB1"/>
</dbReference>
<feature type="domain" description="Shieldin complex subunit 2 C-terminal" evidence="3">
    <location>
        <begin position="769"/>
        <end position="932"/>
    </location>
</feature>
<reference evidence="6" key="3">
    <citation type="submission" date="2025-08" db="UniProtKB">
        <authorList>
            <consortium name="Ensembl"/>
        </authorList>
    </citation>
    <scope>IDENTIFICATION</scope>
</reference>
<dbReference type="GO" id="GO:2000042">
    <property type="term" value="P:negative regulation of double-strand break repair via homologous recombination"/>
    <property type="evidence" value="ECO:0007669"/>
    <property type="project" value="Ensembl"/>
</dbReference>
<sequence length="935" mass="107841">MKIFDILCYYFEQQIQHFKFYFLKNTKSMFGRPQIHIFFGAPIIPTPAEVSEEQSFSVATAETWKELHLSFDKHAFHLSDRKCQCPDHAKHQSPDPRGVAIHTRDHFSVNSEQGRFGIAEDYLTYVPVVGRMETHDTALKRTVDVTSYGYQISEHRDTWKNMNRVADQQLPDIFIKTDELHRKPSKECFPNLSEKDVRHLEDECCDISDLVSSTKEISIHLKSMRKDVLLNDHSVHHERLSQYLEMFFPKIAKESKTNRPMRDCSDFAISTETEFLSIRTSSQVAILAQKHFKEQNQMQKEAKKLKETEVEKKSGENEVVLDEPFQTNFVVGACIHVSETDQESVCSLELFSSESARNTTCLESTERQTSSQENIEDSQELVSDDNEQLQNEICIEPLSTGILCSQVDNYYKGSSKRARTSEDFLSISHSTLKAQQKSKRPKLICSATKPETKVDQEMMSKFWKFRPNPWLLKNCCCKNQKYSVLVTVLHPCHVKEIQIKSRPKSSSKVPIATIIVIDQSEIEKKVVLWRAAAFWALTVFPGDIVLLTDVIVYENKWYGEMMLQSTFTSQLFNLGSCSAIDPKKFSHVVDADVLQDLLAYVSSKYTYFRDLPCRKPQKLDGIQFVQLDQLQPDTLVHLVLKLVNITILTESLYSYKGETQRKIILTVEQIKDQRYLLVLWGAGAAWCPKLQRKKDHIWEFKYLLAKRSSISGDIELHTTPWSFCECLFDDDKRAVEFKEKYQKCEKPLMKMTNLAAHLEEKCSGVSQLKARVLELKFTITAPQYRQFIFDADTSLECILASLPMIIYSGCAKCGLELQTDENKIYKQCLSCLPFNKVRKFYRPALMTAEDKGYEICIQVVSELMEKIFLNIPADWLNRLIVPPSDVTYGMVVADLCHSLLSDTSCLLDIRSHFTLDENSYPLQQDFFLLDFHPDL</sequence>
<dbReference type="KEGG" id="pss:102451858"/>
<dbReference type="Pfam" id="PF21669">
    <property type="entry name" value="SHLD2_OB1"/>
    <property type="match status" value="1"/>
</dbReference>
<dbReference type="Pfam" id="PF22779">
    <property type="entry name" value="OB_SHLD2_2nd"/>
    <property type="match status" value="1"/>
</dbReference>
<dbReference type="CTD" id="54537"/>
<dbReference type="RefSeq" id="XP_025045479.1">
    <property type="nucleotide sequence ID" value="XM_025189694.1"/>
</dbReference>
<evidence type="ECO:0000256" key="1">
    <source>
        <dbReference type="SAM" id="Coils"/>
    </source>
</evidence>
<accession>K7FF79</accession>
<dbReference type="Pfam" id="PF15793">
    <property type="entry name" value="SHLD2_C"/>
    <property type="match status" value="1"/>
</dbReference>
<evidence type="ECO:0000259" key="4">
    <source>
        <dbReference type="Pfam" id="PF21669"/>
    </source>
</evidence>
<dbReference type="InterPro" id="IPR031589">
    <property type="entry name" value="SHLD2_C"/>
</dbReference>
<dbReference type="GO" id="GO:0015629">
    <property type="term" value="C:actin cytoskeleton"/>
    <property type="evidence" value="ECO:0007669"/>
    <property type="project" value="Ensembl"/>
</dbReference>
<dbReference type="Ensembl" id="ENSPSIT00000006726.1">
    <property type="protein sequence ID" value="ENSPSIP00000006689.1"/>
    <property type="gene ID" value="ENSPSIG00000006149.1"/>
</dbReference>
<evidence type="ECO:0000313" key="7">
    <source>
        <dbReference type="Proteomes" id="UP000007267"/>
    </source>
</evidence>
<proteinExistence type="predicted"/>
<dbReference type="EMBL" id="AGCU01014855">
    <property type="status" value="NOT_ANNOTATED_CDS"/>
    <property type="molecule type" value="Genomic_DNA"/>
</dbReference>
<dbReference type="GO" id="GO:2001034">
    <property type="term" value="P:positive regulation of double-strand break repair via nonhomologous end joining"/>
    <property type="evidence" value="ECO:0007669"/>
    <property type="project" value="Ensembl"/>
</dbReference>
<dbReference type="eggNOG" id="ENOG502QW94">
    <property type="taxonomic scope" value="Eukaryota"/>
</dbReference>
<dbReference type="PANTHER" id="PTHR14495">
    <property type="entry name" value="SHIELDIN COMPLEX SUBUNIT 2"/>
    <property type="match status" value="1"/>
</dbReference>
<organism evidence="6 7">
    <name type="scientific">Pelodiscus sinensis</name>
    <name type="common">Chinese softshell turtle</name>
    <name type="synonym">Trionyx sinensis</name>
    <dbReference type="NCBI Taxonomy" id="13735"/>
    <lineage>
        <taxon>Eukaryota</taxon>
        <taxon>Metazoa</taxon>
        <taxon>Chordata</taxon>
        <taxon>Craniata</taxon>
        <taxon>Vertebrata</taxon>
        <taxon>Euteleostomi</taxon>
        <taxon>Archelosauria</taxon>
        <taxon>Testudinata</taxon>
        <taxon>Testudines</taxon>
        <taxon>Cryptodira</taxon>
        <taxon>Trionychia</taxon>
        <taxon>Trionychidae</taxon>
        <taxon>Pelodiscus</taxon>
    </lineage>
</organism>
<dbReference type="OMA" id="TVHEDQW"/>
<dbReference type="RefSeq" id="XP_025045472.1">
    <property type="nucleotide sequence ID" value="XM_025189687.1"/>
</dbReference>
<dbReference type="GO" id="GO:0035861">
    <property type="term" value="C:site of double-strand break"/>
    <property type="evidence" value="ECO:0007669"/>
    <property type="project" value="Ensembl"/>
</dbReference>
<dbReference type="RefSeq" id="XP_025045462.1">
    <property type="nucleotide sequence ID" value="XM_025189677.1"/>
</dbReference>
<feature type="domain" description="Shieldin complex subunit 2 second OB fold" evidence="5">
    <location>
        <begin position="631"/>
        <end position="712"/>
    </location>
</feature>
<dbReference type="PANTHER" id="PTHR14495:SF2">
    <property type="entry name" value="SHIELDIN COMPLEX SUBUNIT 2"/>
    <property type="match status" value="1"/>
</dbReference>
<gene>
    <name evidence="6" type="primary">SHLD2</name>
</gene>
<feature type="region of interest" description="Disordered" evidence="2">
    <location>
        <begin position="361"/>
        <end position="382"/>
    </location>
</feature>
<evidence type="ECO:0000259" key="5">
    <source>
        <dbReference type="Pfam" id="PF22779"/>
    </source>
</evidence>
<dbReference type="EMBL" id="AGCU01014854">
    <property type="status" value="NOT_ANNOTATED_CDS"/>
    <property type="molecule type" value="Genomic_DNA"/>
</dbReference>
<reference evidence="7" key="1">
    <citation type="submission" date="2011-10" db="EMBL/GenBank/DDBJ databases">
        <authorList>
            <consortium name="Soft-shell Turtle Genome Consortium"/>
        </authorList>
    </citation>
    <scope>NUCLEOTIDE SEQUENCE [LARGE SCALE GENOMIC DNA]</scope>
    <source>
        <strain evidence="7">Daiwa-1</strain>
    </source>
</reference>
<dbReference type="Proteomes" id="UP000007267">
    <property type="component" value="Unassembled WGS sequence"/>
</dbReference>
<feature type="compositionally biased region" description="Polar residues" evidence="2">
    <location>
        <begin position="361"/>
        <end position="373"/>
    </location>
</feature>
<feature type="domain" description="Shieldin complex subunit 2 first OB fold" evidence="4">
    <location>
        <begin position="465"/>
        <end position="599"/>
    </location>
</feature>
<evidence type="ECO:0000256" key="2">
    <source>
        <dbReference type="SAM" id="MobiDB-lite"/>
    </source>
</evidence>
<dbReference type="HOGENOM" id="CLU_016120_0_0_1"/>
<dbReference type="OrthoDB" id="5963585at2759"/>
<protein>
    <submittedName>
        <fullName evidence="6">Shieldin complex subunit 2</fullName>
    </submittedName>
</protein>
<evidence type="ECO:0000259" key="3">
    <source>
        <dbReference type="Pfam" id="PF15793"/>
    </source>
</evidence>
<dbReference type="GeneTree" id="ENSGT00390000003133"/>
<dbReference type="GO" id="GO:0045830">
    <property type="term" value="P:positive regulation of isotype switching"/>
    <property type="evidence" value="ECO:0007669"/>
    <property type="project" value="Ensembl"/>
</dbReference>
<keyword evidence="1" id="KW-0175">Coiled coil</keyword>
<dbReference type="InterPro" id="IPR029715">
    <property type="entry name" value="FAM35A"/>
</dbReference>
<feature type="coiled-coil region" evidence="1">
    <location>
        <begin position="288"/>
        <end position="318"/>
    </location>
</feature>
<name>K7FF79_PELSI</name>
<reference evidence="6" key="4">
    <citation type="submission" date="2025-09" db="UniProtKB">
        <authorList>
            <consortium name="Ensembl"/>
        </authorList>
    </citation>
    <scope>IDENTIFICATION</scope>
</reference>
<reference evidence="7" key="2">
    <citation type="journal article" date="2013" name="Nat. Genet.">
        <title>The draft genomes of soft-shell turtle and green sea turtle yield insights into the development and evolution of the turtle-specific body plan.</title>
        <authorList>
            <person name="Wang Z."/>
            <person name="Pascual-Anaya J."/>
            <person name="Zadissa A."/>
            <person name="Li W."/>
            <person name="Niimura Y."/>
            <person name="Huang Z."/>
            <person name="Li C."/>
            <person name="White S."/>
            <person name="Xiong Z."/>
            <person name="Fang D."/>
            <person name="Wang B."/>
            <person name="Ming Y."/>
            <person name="Chen Y."/>
            <person name="Zheng Y."/>
            <person name="Kuraku S."/>
            <person name="Pignatelli M."/>
            <person name="Herrero J."/>
            <person name="Beal K."/>
            <person name="Nozawa M."/>
            <person name="Li Q."/>
            <person name="Wang J."/>
            <person name="Zhang H."/>
            <person name="Yu L."/>
            <person name="Shigenobu S."/>
            <person name="Wang J."/>
            <person name="Liu J."/>
            <person name="Flicek P."/>
            <person name="Searle S."/>
            <person name="Wang J."/>
            <person name="Kuratani S."/>
            <person name="Yin Y."/>
            <person name="Aken B."/>
            <person name="Zhang G."/>
            <person name="Irie N."/>
        </authorList>
    </citation>
    <scope>NUCLEOTIDE SEQUENCE [LARGE SCALE GENOMIC DNA]</scope>
    <source>
        <strain evidence="7">Daiwa-1</strain>
    </source>
</reference>
<dbReference type="GO" id="GO:0005654">
    <property type="term" value="C:nucleoplasm"/>
    <property type="evidence" value="ECO:0007669"/>
    <property type="project" value="Ensembl"/>
</dbReference>
<dbReference type="InterPro" id="IPR053944">
    <property type="entry name" value="SHLD2_OB2"/>
</dbReference>
<dbReference type="RefSeq" id="XP_006112466.1">
    <property type="nucleotide sequence ID" value="XM_006112404.3"/>
</dbReference>
<dbReference type="STRING" id="13735.ENSPSIP00000006689"/>